<keyword evidence="1" id="KW-1133">Transmembrane helix</keyword>
<evidence type="ECO:0008006" key="5">
    <source>
        <dbReference type="Google" id="ProtNLM"/>
    </source>
</evidence>
<dbReference type="EMBL" id="CAAHFG010000004">
    <property type="protein sequence ID" value="VGO17490.1"/>
    <property type="molecule type" value="Genomic_DNA"/>
</dbReference>
<keyword evidence="2" id="KW-0732">Signal</keyword>
<proteinExistence type="predicted"/>
<feature type="signal peptide" evidence="2">
    <location>
        <begin position="1"/>
        <end position="20"/>
    </location>
</feature>
<organism evidence="3 4">
    <name type="scientific">Pontiella desulfatans</name>
    <dbReference type="NCBI Taxonomy" id="2750659"/>
    <lineage>
        <taxon>Bacteria</taxon>
        <taxon>Pseudomonadati</taxon>
        <taxon>Kiritimatiellota</taxon>
        <taxon>Kiritimatiellia</taxon>
        <taxon>Kiritimatiellales</taxon>
        <taxon>Pontiellaceae</taxon>
        <taxon>Pontiella</taxon>
    </lineage>
</organism>
<evidence type="ECO:0000313" key="4">
    <source>
        <dbReference type="Proteomes" id="UP000366872"/>
    </source>
</evidence>
<keyword evidence="4" id="KW-1185">Reference proteome</keyword>
<feature type="transmembrane region" description="Helical" evidence="1">
    <location>
        <begin position="247"/>
        <end position="266"/>
    </location>
</feature>
<keyword evidence="1" id="KW-0812">Transmembrane</keyword>
<evidence type="ECO:0000313" key="3">
    <source>
        <dbReference type="EMBL" id="VGO17490.1"/>
    </source>
</evidence>
<keyword evidence="1" id="KW-0472">Membrane</keyword>
<reference evidence="3 4" key="1">
    <citation type="submission" date="2019-04" db="EMBL/GenBank/DDBJ databases">
        <authorList>
            <person name="Van Vliet M D."/>
        </authorList>
    </citation>
    <scope>NUCLEOTIDE SEQUENCE [LARGE SCALE GENOMIC DNA]</scope>
    <source>
        <strain evidence="3 4">F1</strain>
    </source>
</reference>
<sequence length="272" mass="28790">MKKLGMAGLTAMLLVAVSNADVLEDWQFNDANGTALNSVNNSGSVGSSWNFGGPQTQAGSLNIGDANYFKFNPGSGQTYRTADFAQRTSGQYIFEFVIADWDLAGTDGIGTVNNGIKFNFGSATNGSAQLEFEVAQSGSNDIRVRSQNSNNGTLSGTDSQHQLGGLNLTNTSSVTVQLLADLDTGVWSTRVDYNGSWADLVTDGTGMTSIDRIQLVVDASNGTWEYGGIGGTATEFIKIDSVSLTQIPEPATLGMIAVFGGGILFIRRRFMM</sequence>
<dbReference type="Proteomes" id="UP000366872">
    <property type="component" value="Unassembled WGS sequence"/>
</dbReference>
<dbReference type="RefSeq" id="WP_136082957.1">
    <property type="nucleotide sequence ID" value="NZ_CAAHFG010000004.1"/>
</dbReference>
<dbReference type="AlphaFoldDB" id="A0A6C2UBM5"/>
<evidence type="ECO:0000256" key="2">
    <source>
        <dbReference type="SAM" id="SignalP"/>
    </source>
</evidence>
<name>A0A6C2UBM5_PONDE</name>
<protein>
    <recommendedName>
        <fullName evidence="5">PEP-CTERM protein-sorting domain-containing protein</fullName>
    </recommendedName>
</protein>
<accession>A0A6C2UBM5</accession>
<feature type="chain" id="PRO_5025456780" description="PEP-CTERM protein-sorting domain-containing protein" evidence="2">
    <location>
        <begin position="21"/>
        <end position="272"/>
    </location>
</feature>
<gene>
    <name evidence="3" type="ORF">PDESU_06086</name>
</gene>
<evidence type="ECO:0000256" key="1">
    <source>
        <dbReference type="SAM" id="Phobius"/>
    </source>
</evidence>